<name>A0A7X9XC79_9BACT</name>
<evidence type="ECO:0000313" key="5">
    <source>
        <dbReference type="Proteomes" id="UP000576082"/>
    </source>
</evidence>
<feature type="compositionally biased region" description="Gly residues" evidence="1">
    <location>
        <begin position="170"/>
        <end position="179"/>
    </location>
</feature>
<keyword evidence="2" id="KW-0732">Signal</keyword>
<feature type="region of interest" description="Disordered" evidence="1">
    <location>
        <begin position="146"/>
        <end position="182"/>
    </location>
</feature>
<evidence type="ECO:0000313" key="4">
    <source>
        <dbReference type="EMBL" id="NME71354.1"/>
    </source>
</evidence>
<gene>
    <name evidence="4" type="ORF">HHU12_25535</name>
</gene>
<dbReference type="NCBIfam" id="TIGR04183">
    <property type="entry name" value="Por_Secre_tail"/>
    <property type="match status" value="1"/>
</dbReference>
<protein>
    <submittedName>
        <fullName evidence="4">T9SS type A sorting domain-containing protein</fullName>
    </submittedName>
</protein>
<sequence length="384" mass="41743">MMNKLSIISLFIQLSICSYSWAQNQSIIPSILNNSTSIGGSDWESLSYSNGDVKVTANSGSGNNTTVTFDHMEDRTGNNNKMDHFSLIQGNLTVDANQTIVIEEASYLVVLGDLILNGEINYVNNNGQSKGIYLIVYGDVTGTGDINGGSGSKDEPPYVGGEIEDSIGGDHNGGNGGNIGDLDEEYQKKIDEAISDLPVELVSFTASIKNGGIEINWSTATEINASHFEILSSTDRRNWTSIGEVDAAGNSSSLINYSFLDEREYQSAVYYKLVQYDFDGQNETFGPLVVYPSNELNTLRTAVFPNPATNEVINVQISGMNPGSTTVIQVLTKEGKLIFKDEVSNKNQVATNYQLEIHSSLTPGLYIIKVNSGLQQNIEKLIVR</sequence>
<accession>A0A7X9XC79</accession>
<evidence type="ECO:0000256" key="1">
    <source>
        <dbReference type="SAM" id="MobiDB-lite"/>
    </source>
</evidence>
<dbReference type="AlphaFoldDB" id="A0A7X9XC79"/>
<dbReference type="Pfam" id="PF18962">
    <property type="entry name" value="Por_Secre_tail"/>
    <property type="match status" value="1"/>
</dbReference>
<feature type="domain" description="Secretion system C-terminal sorting" evidence="3">
    <location>
        <begin position="303"/>
        <end position="383"/>
    </location>
</feature>
<feature type="signal peptide" evidence="2">
    <location>
        <begin position="1"/>
        <end position="22"/>
    </location>
</feature>
<dbReference type="Proteomes" id="UP000576082">
    <property type="component" value="Unassembled WGS sequence"/>
</dbReference>
<evidence type="ECO:0000259" key="3">
    <source>
        <dbReference type="Pfam" id="PF18962"/>
    </source>
</evidence>
<dbReference type="RefSeq" id="WP_169659571.1">
    <property type="nucleotide sequence ID" value="NZ_JABANE010000095.1"/>
</dbReference>
<feature type="chain" id="PRO_5030704128" evidence="2">
    <location>
        <begin position="23"/>
        <end position="384"/>
    </location>
</feature>
<evidence type="ECO:0000256" key="2">
    <source>
        <dbReference type="SAM" id="SignalP"/>
    </source>
</evidence>
<proteinExistence type="predicted"/>
<dbReference type="EMBL" id="JABANE010000095">
    <property type="protein sequence ID" value="NME71354.1"/>
    <property type="molecule type" value="Genomic_DNA"/>
</dbReference>
<dbReference type="InterPro" id="IPR026444">
    <property type="entry name" value="Secre_tail"/>
</dbReference>
<organism evidence="4 5">
    <name type="scientific">Flammeovirga aprica JL-4</name>
    <dbReference type="NCBI Taxonomy" id="694437"/>
    <lineage>
        <taxon>Bacteria</taxon>
        <taxon>Pseudomonadati</taxon>
        <taxon>Bacteroidota</taxon>
        <taxon>Cytophagia</taxon>
        <taxon>Cytophagales</taxon>
        <taxon>Flammeovirgaceae</taxon>
        <taxon>Flammeovirga</taxon>
    </lineage>
</organism>
<keyword evidence="5" id="KW-1185">Reference proteome</keyword>
<comment type="caution">
    <text evidence="4">The sequence shown here is derived from an EMBL/GenBank/DDBJ whole genome shotgun (WGS) entry which is preliminary data.</text>
</comment>
<reference evidence="4 5" key="1">
    <citation type="submission" date="2020-04" db="EMBL/GenBank/DDBJ databases">
        <title>Flammeovirga sp. SR4, a novel species isolated from seawater.</title>
        <authorList>
            <person name="Wang X."/>
        </authorList>
    </citation>
    <scope>NUCLEOTIDE SEQUENCE [LARGE SCALE GENOMIC DNA]</scope>
    <source>
        <strain evidence="4 5">ATCC 23126</strain>
    </source>
</reference>